<dbReference type="SMART" id="SM00184">
    <property type="entry name" value="RING"/>
    <property type="match status" value="1"/>
</dbReference>
<dbReference type="PANTHER" id="PTHR47662:SF1">
    <property type="entry name" value="RING-TYPE DOMAIN-CONTAINING PROTEIN"/>
    <property type="match status" value="1"/>
</dbReference>
<evidence type="ECO:0000313" key="3">
    <source>
        <dbReference type="EMBL" id="CAL1408393.1"/>
    </source>
</evidence>
<proteinExistence type="predicted"/>
<dbReference type="InterPro" id="IPR013083">
    <property type="entry name" value="Znf_RING/FYVE/PHD"/>
</dbReference>
<organism evidence="3 4">
    <name type="scientific">Linum trigynum</name>
    <dbReference type="NCBI Taxonomy" id="586398"/>
    <lineage>
        <taxon>Eukaryota</taxon>
        <taxon>Viridiplantae</taxon>
        <taxon>Streptophyta</taxon>
        <taxon>Embryophyta</taxon>
        <taxon>Tracheophyta</taxon>
        <taxon>Spermatophyta</taxon>
        <taxon>Magnoliopsida</taxon>
        <taxon>eudicotyledons</taxon>
        <taxon>Gunneridae</taxon>
        <taxon>Pentapetalae</taxon>
        <taxon>rosids</taxon>
        <taxon>fabids</taxon>
        <taxon>Malpighiales</taxon>
        <taxon>Linaceae</taxon>
        <taxon>Linum</taxon>
    </lineage>
</organism>
<dbReference type="Gene3D" id="3.30.40.10">
    <property type="entry name" value="Zinc/RING finger domain, C3HC4 (zinc finger)"/>
    <property type="match status" value="1"/>
</dbReference>
<dbReference type="Pfam" id="PF13639">
    <property type="entry name" value="zf-RING_2"/>
    <property type="match status" value="1"/>
</dbReference>
<sequence>MDARKVLGSIMVMLSYLKWGWEILLHTCFFHPHSHLHFQHYPTSAAAAHHHPRGGATADEDVECAVCLSKIEEGDAVPELTCRHAFHQVCLDRWSNYSIFTRRRHPTCPLCRRSLTGAPEEVVVFDFARFVCSDDARHTWWLR</sequence>
<protein>
    <recommendedName>
        <fullName evidence="2">RING-type domain-containing protein</fullName>
    </recommendedName>
</protein>
<evidence type="ECO:0000259" key="2">
    <source>
        <dbReference type="PROSITE" id="PS50089"/>
    </source>
</evidence>
<name>A0AAV2GCD7_9ROSI</name>
<dbReference type="PROSITE" id="PS50089">
    <property type="entry name" value="ZF_RING_2"/>
    <property type="match status" value="1"/>
</dbReference>
<keyword evidence="4" id="KW-1185">Reference proteome</keyword>
<evidence type="ECO:0000256" key="1">
    <source>
        <dbReference type="PROSITE-ProRule" id="PRU00175"/>
    </source>
</evidence>
<keyword evidence="1" id="KW-0863">Zinc-finger</keyword>
<reference evidence="3 4" key="1">
    <citation type="submission" date="2024-04" db="EMBL/GenBank/DDBJ databases">
        <authorList>
            <person name="Fracassetti M."/>
        </authorList>
    </citation>
    <scope>NUCLEOTIDE SEQUENCE [LARGE SCALE GENOMIC DNA]</scope>
</reference>
<dbReference type="GO" id="GO:0008270">
    <property type="term" value="F:zinc ion binding"/>
    <property type="evidence" value="ECO:0007669"/>
    <property type="project" value="UniProtKB-KW"/>
</dbReference>
<dbReference type="InterPro" id="IPR001841">
    <property type="entry name" value="Znf_RING"/>
</dbReference>
<gene>
    <name evidence="3" type="ORF">LTRI10_LOCUS47992</name>
</gene>
<keyword evidence="1" id="KW-0862">Zinc</keyword>
<dbReference type="SUPFAM" id="SSF57850">
    <property type="entry name" value="RING/U-box"/>
    <property type="match status" value="1"/>
</dbReference>
<dbReference type="PANTHER" id="PTHR47662">
    <property type="entry name" value="RING-TYPE DOMAIN-CONTAINING PROTEIN"/>
    <property type="match status" value="1"/>
</dbReference>
<dbReference type="AlphaFoldDB" id="A0AAV2GCD7"/>
<accession>A0AAV2GCD7</accession>
<keyword evidence="1" id="KW-0479">Metal-binding</keyword>
<evidence type="ECO:0000313" key="4">
    <source>
        <dbReference type="Proteomes" id="UP001497516"/>
    </source>
</evidence>
<dbReference type="EMBL" id="OZ034821">
    <property type="protein sequence ID" value="CAL1408393.1"/>
    <property type="molecule type" value="Genomic_DNA"/>
</dbReference>
<feature type="domain" description="RING-type" evidence="2">
    <location>
        <begin position="64"/>
        <end position="112"/>
    </location>
</feature>
<dbReference type="Proteomes" id="UP001497516">
    <property type="component" value="Chromosome 8"/>
</dbReference>